<proteinExistence type="predicted"/>
<evidence type="ECO:0000256" key="1">
    <source>
        <dbReference type="ARBA" id="ARBA00023015"/>
    </source>
</evidence>
<keyword evidence="2" id="KW-0238">DNA-binding</keyword>
<dbReference type="PANTHER" id="PTHR46796:SF6">
    <property type="entry name" value="ARAC SUBFAMILY"/>
    <property type="match status" value="1"/>
</dbReference>
<gene>
    <name evidence="6" type="ORF">C4B68_09070</name>
</gene>
<dbReference type="RefSeq" id="WP_099498872.1">
    <property type="nucleotide sequence ID" value="NZ_CP026652.1"/>
</dbReference>
<dbReference type="InterPro" id="IPR035418">
    <property type="entry name" value="AraC-bd_2"/>
</dbReference>
<evidence type="ECO:0000256" key="3">
    <source>
        <dbReference type="ARBA" id="ARBA00023163"/>
    </source>
</evidence>
<evidence type="ECO:0000313" key="6">
    <source>
        <dbReference type="EMBL" id="AVH55897.1"/>
    </source>
</evidence>
<accession>A0ABM6SMI5</accession>
<sequence>MITEFRTSVVPAVERFDYWHGMMNDTMVPNRLRSDHAPDFRAQLRLMDLGAVQVSGLRYPPLETYRPAKLIRRSDPESYQLMLNLRGSHRILQGGHDTAGAAGEMVLYDTSRPWHGWAEGAAGSAISGIMVQVPRALLPLPQDGVRSLTAARLSGGTGVGGLLACFLKQLIGHDGSYTPADAVRLTTVLVDLLAAVCAHHLEAERLLPLETQHHTLFLRVRAFIEHHLADPELTPAAVAAAHNVSTRQLYRLFQTRGLTVAGWIRRRRLENCHRDLADPRHDHRPVQAVAARWGLTDKAHFSRLFRAAYGMPPGDYRRVAQNAGREGTERQPDGARDQPRR</sequence>
<dbReference type="InterPro" id="IPR050204">
    <property type="entry name" value="AraC_XylS_family_regulators"/>
</dbReference>
<keyword evidence="3" id="KW-0804">Transcription</keyword>
<evidence type="ECO:0000256" key="4">
    <source>
        <dbReference type="SAM" id="MobiDB-lite"/>
    </source>
</evidence>
<dbReference type="InterPro" id="IPR018060">
    <property type="entry name" value="HTH_AraC"/>
</dbReference>
<evidence type="ECO:0000256" key="2">
    <source>
        <dbReference type="ARBA" id="ARBA00023125"/>
    </source>
</evidence>
<keyword evidence="1" id="KW-0805">Transcription regulation</keyword>
<feature type="compositionally biased region" description="Basic and acidic residues" evidence="4">
    <location>
        <begin position="326"/>
        <end position="341"/>
    </location>
</feature>
<name>A0ABM6SMI5_9ACTN</name>
<feature type="region of interest" description="Disordered" evidence="4">
    <location>
        <begin position="316"/>
        <end position="341"/>
    </location>
</feature>
<organism evidence="6 7">
    <name type="scientific">Streptomyces dengpaensis</name>
    <dbReference type="NCBI Taxonomy" id="2049881"/>
    <lineage>
        <taxon>Bacteria</taxon>
        <taxon>Bacillati</taxon>
        <taxon>Actinomycetota</taxon>
        <taxon>Actinomycetes</taxon>
        <taxon>Kitasatosporales</taxon>
        <taxon>Streptomycetaceae</taxon>
        <taxon>Streptomyces</taxon>
    </lineage>
</organism>
<dbReference type="Proteomes" id="UP000238413">
    <property type="component" value="Chromosome"/>
</dbReference>
<dbReference type="PANTHER" id="PTHR46796">
    <property type="entry name" value="HTH-TYPE TRANSCRIPTIONAL ACTIVATOR RHAS-RELATED"/>
    <property type="match status" value="1"/>
</dbReference>
<feature type="domain" description="HTH araC/xylS-type" evidence="5">
    <location>
        <begin position="218"/>
        <end position="319"/>
    </location>
</feature>
<dbReference type="SUPFAM" id="SSF46689">
    <property type="entry name" value="Homeodomain-like"/>
    <property type="match status" value="1"/>
</dbReference>
<dbReference type="Gene3D" id="1.10.10.60">
    <property type="entry name" value="Homeodomain-like"/>
    <property type="match status" value="1"/>
</dbReference>
<evidence type="ECO:0000313" key="7">
    <source>
        <dbReference type="Proteomes" id="UP000238413"/>
    </source>
</evidence>
<dbReference type="PROSITE" id="PS01124">
    <property type="entry name" value="HTH_ARAC_FAMILY_2"/>
    <property type="match status" value="1"/>
</dbReference>
<dbReference type="Pfam" id="PF12833">
    <property type="entry name" value="HTH_18"/>
    <property type="match status" value="1"/>
</dbReference>
<dbReference type="SMART" id="SM00342">
    <property type="entry name" value="HTH_ARAC"/>
    <property type="match status" value="1"/>
</dbReference>
<evidence type="ECO:0000259" key="5">
    <source>
        <dbReference type="PROSITE" id="PS01124"/>
    </source>
</evidence>
<dbReference type="Pfam" id="PF14525">
    <property type="entry name" value="AraC_binding_2"/>
    <property type="match status" value="1"/>
</dbReference>
<keyword evidence="7" id="KW-1185">Reference proteome</keyword>
<dbReference type="EMBL" id="CP026652">
    <property type="protein sequence ID" value="AVH55897.1"/>
    <property type="molecule type" value="Genomic_DNA"/>
</dbReference>
<dbReference type="InterPro" id="IPR009057">
    <property type="entry name" value="Homeodomain-like_sf"/>
</dbReference>
<reference evidence="6 7" key="1">
    <citation type="submission" date="2018-02" db="EMBL/GenBank/DDBJ databases">
        <title>Complete genome sequence of Streptomyces dengpaensis, the producer of angucyclines.</title>
        <authorList>
            <person name="Yumei L."/>
        </authorList>
    </citation>
    <scope>NUCLEOTIDE SEQUENCE [LARGE SCALE GENOMIC DNA]</scope>
    <source>
        <strain evidence="6 7">XZHG99</strain>
    </source>
</reference>
<protein>
    <submittedName>
        <fullName evidence="6">AraC family transcriptional regulator</fullName>
    </submittedName>
</protein>